<accession>I0IM94</accession>
<sequence length="70" mass="8145">MILTWKNGDADEIVRKLQFQGGRTLLGLWGQTIDKRRIQATIRRNSVSKDDFAYLLSELARIRDMDKPKP</sequence>
<dbReference type="KEGG" id="lfc:LFE_0678"/>
<evidence type="ECO:0000313" key="2">
    <source>
        <dbReference type="Proteomes" id="UP000007382"/>
    </source>
</evidence>
<name>I0IM94_LEPFC</name>
<dbReference type="PATRIC" id="fig|1162668.3.peg.786"/>
<evidence type="ECO:0000313" key="1">
    <source>
        <dbReference type="EMBL" id="BAM06393.1"/>
    </source>
</evidence>
<dbReference type="HOGENOM" id="CLU_2752933_0_0_0"/>
<dbReference type="Proteomes" id="UP000007382">
    <property type="component" value="Chromosome"/>
</dbReference>
<keyword evidence="2" id="KW-1185">Reference proteome</keyword>
<protein>
    <submittedName>
        <fullName evidence="1">Uncharacterized protein</fullName>
    </submittedName>
</protein>
<reference evidence="1 2" key="1">
    <citation type="journal article" date="2012" name="J. Bacteriol.">
        <title>Complete Genome Sequence of Leptospirillum ferrooxidans Strain C2-3, Isolated from a Fresh Volcanic Ash Deposit on the Island of Miyake, Japan.</title>
        <authorList>
            <person name="Fujimura R."/>
            <person name="Sato Y."/>
            <person name="Nishizawa T."/>
            <person name="Oshima K."/>
            <person name="Kim S.-W."/>
            <person name="Hattori M."/>
            <person name="Kamijo T."/>
            <person name="Ohta H."/>
        </authorList>
    </citation>
    <scope>NUCLEOTIDE SEQUENCE [LARGE SCALE GENOMIC DNA]</scope>
    <source>
        <strain evidence="1 2">C2-3</strain>
    </source>
</reference>
<dbReference type="STRING" id="1162668.LFE_0678"/>
<gene>
    <name evidence="1" type="ordered locus">LFE_0678</name>
</gene>
<reference evidence="2" key="2">
    <citation type="submission" date="2012-03" db="EMBL/GenBank/DDBJ databases">
        <title>The complete genome sequence of the pioneer microbe on fresh volcanic deposit, Leptospirillum ferrooxidans strain C2-3.</title>
        <authorList>
            <person name="Fujimura R."/>
            <person name="Sato Y."/>
            <person name="Nishizawa T."/>
            <person name="Nanba K."/>
            <person name="Oshima K."/>
            <person name="Hattori M."/>
            <person name="Kamijo T."/>
            <person name="Ohta H."/>
        </authorList>
    </citation>
    <scope>NUCLEOTIDE SEQUENCE [LARGE SCALE GENOMIC DNA]</scope>
    <source>
        <strain evidence="2">C2-3</strain>
    </source>
</reference>
<proteinExistence type="predicted"/>
<dbReference type="AlphaFoldDB" id="I0IM94"/>
<organism evidence="1 2">
    <name type="scientific">Leptospirillum ferrooxidans (strain C2-3)</name>
    <dbReference type="NCBI Taxonomy" id="1162668"/>
    <lineage>
        <taxon>Bacteria</taxon>
        <taxon>Pseudomonadati</taxon>
        <taxon>Nitrospirota</taxon>
        <taxon>Nitrospiria</taxon>
        <taxon>Nitrospirales</taxon>
        <taxon>Nitrospiraceae</taxon>
        <taxon>Leptospirillum</taxon>
    </lineage>
</organism>
<dbReference type="EMBL" id="AP012342">
    <property type="protein sequence ID" value="BAM06393.1"/>
    <property type="molecule type" value="Genomic_DNA"/>
</dbReference>